<name>A0A972VTW4_9GAMM</name>
<evidence type="ECO:0000259" key="1">
    <source>
        <dbReference type="Pfam" id="PF01323"/>
    </source>
</evidence>
<dbReference type="Pfam" id="PF01323">
    <property type="entry name" value="DSBA"/>
    <property type="match status" value="1"/>
</dbReference>
<evidence type="ECO:0000313" key="3">
    <source>
        <dbReference type="Proteomes" id="UP000754644"/>
    </source>
</evidence>
<dbReference type="InterPro" id="IPR036249">
    <property type="entry name" value="Thioredoxin-like_sf"/>
</dbReference>
<dbReference type="GO" id="GO:0016491">
    <property type="term" value="F:oxidoreductase activity"/>
    <property type="evidence" value="ECO:0007669"/>
    <property type="project" value="InterPro"/>
</dbReference>
<protein>
    <submittedName>
        <fullName evidence="2">DsbA family protein</fullName>
    </submittedName>
</protein>
<comment type="caution">
    <text evidence="2">The sequence shown here is derived from an EMBL/GenBank/DDBJ whole genome shotgun (WGS) entry which is preliminary data.</text>
</comment>
<reference evidence="2" key="1">
    <citation type="submission" date="2020-05" db="EMBL/GenBank/DDBJ databases">
        <title>Sulfur intermediates as new biogeochemical hubs in an aquatic model microbial ecosystem.</title>
        <authorList>
            <person name="Vigneron A."/>
        </authorList>
    </citation>
    <scope>NUCLEOTIDE SEQUENCE</scope>
    <source>
        <strain evidence="2">Bin.250</strain>
    </source>
</reference>
<dbReference type="AlphaFoldDB" id="A0A972VTW4"/>
<evidence type="ECO:0000313" key="2">
    <source>
        <dbReference type="EMBL" id="NQV64189.1"/>
    </source>
</evidence>
<organism evidence="2 3">
    <name type="scientific">SAR86 cluster bacterium</name>
    <dbReference type="NCBI Taxonomy" id="2030880"/>
    <lineage>
        <taxon>Bacteria</taxon>
        <taxon>Pseudomonadati</taxon>
        <taxon>Pseudomonadota</taxon>
        <taxon>Gammaproteobacteria</taxon>
        <taxon>SAR86 cluster</taxon>
    </lineage>
</organism>
<dbReference type="Proteomes" id="UP000754644">
    <property type="component" value="Unassembled WGS sequence"/>
</dbReference>
<feature type="domain" description="DSBA-like thioredoxin" evidence="1">
    <location>
        <begin position="18"/>
        <end position="205"/>
    </location>
</feature>
<sequence length="217" mass="23487">MSLQTQVSATADLVICLDFTDPESYLALAASQALVNDLGLTVQWLPLEAGLGRISSRPPQVSDDPQVHYKARRALARQKNAEAELRRTCELLDIPLANSQPQFDASSAAMGLLYVNAMASNAPQYIEGIYEGIFRQGDPVATVVTQVLSGLGIDLASWRDFTAGPGPVVLQQLADELLLMGVFGSPGYLYRGERFQGRQHLPLLRWYLTGGEGAAPV</sequence>
<dbReference type="InterPro" id="IPR001853">
    <property type="entry name" value="DSBA-like_thioredoxin_dom"/>
</dbReference>
<dbReference type="Gene3D" id="3.40.30.10">
    <property type="entry name" value="Glutaredoxin"/>
    <property type="match status" value="1"/>
</dbReference>
<proteinExistence type="predicted"/>
<dbReference type="EMBL" id="JABMOJ010000081">
    <property type="protein sequence ID" value="NQV64189.1"/>
    <property type="molecule type" value="Genomic_DNA"/>
</dbReference>
<accession>A0A972VTW4</accession>
<gene>
    <name evidence="2" type="ORF">HQ497_02390</name>
</gene>
<dbReference type="SUPFAM" id="SSF52833">
    <property type="entry name" value="Thioredoxin-like"/>
    <property type="match status" value="1"/>
</dbReference>